<protein>
    <recommendedName>
        <fullName evidence="1">DUF8128 domain-containing protein</fullName>
    </recommendedName>
</protein>
<dbReference type="AlphaFoldDB" id="A0A2M8KEL0"/>
<feature type="domain" description="DUF8128" evidence="1">
    <location>
        <begin position="88"/>
        <end position="388"/>
    </location>
</feature>
<organism evidence="2 3">
    <name type="scientific">Candidatus Portnoybacteria bacterium CG10_big_fil_rev_8_21_14_0_10_36_7</name>
    <dbReference type="NCBI Taxonomy" id="1974812"/>
    <lineage>
        <taxon>Bacteria</taxon>
        <taxon>Candidatus Portnoyibacteriota</taxon>
    </lineage>
</organism>
<reference evidence="3" key="1">
    <citation type="submission" date="2017-09" db="EMBL/GenBank/DDBJ databases">
        <title>Depth-based differentiation of microbial function through sediment-hosted aquifers and enrichment of novel symbionts in the deep terrestrial subsurface.</title>
        <authorList>
            <person name="Probst A.J."/>
            <person name="Ladd B."/>
            <person name="Jarett J.K."/>
            <person name="Geller-Mcgrath D.E."/>
            <person name="Sieber C.M.K."/>
            <person name="Emerson J.B."/>
            <person name="Anantharaman K."/>
            <person name="Thomas B.C."/>
            <person name="Malmstrom R."/>
            <person name="Stieglmeier M."/>
            <person name="Klingl A."/>
            <person name="Woyke T."/>
            <person name="Ryan C.M."/>
            <person name="Banfield J.F."/>
        </authorList>
    </citation>
    <scope>NUCLEOTIDE SEQUENCE [LARGE SCALE GENOMIC DNA]</scope>
</reference>
<gene>
    <name evidence="2" type="ORF">COU81_01185</name>
</gene>
<sequence>MPPVLIIAFFKSWMYYIKRENFNKLEWVLLEIYPPSNLGNSPKIAEAIFSGLWAVVGTGSVKFDKYWKGQYPDYYSLELVGIDGVIHFFIRTQRKYRNVVEANIYAQYSAAEIKEVPDYVDEAVPAEAPSATWDLWGTVLRLSADQSYPIRTYQSFVDITSGAEETPQFLDPLSSLMEVLNKLKPGERVVIQILIRPVGDTWKEESQKVVDDLIGKPTAKKAGGVLVQELAGWANASRAVAHHTLTGEQLEFKEDQKNSAELPSKMLYLTPGQRDSVLAIENKLSKKAYETKIQFVYLARKDVYAGPTVSSVMGVFNQFSTLNLNGLRPNKLYTTTSRYLFAVQRAIFKKRTMVKLLRGRAFWEKGYILNIEELASLWHFPTSMVKAPATPKVLSKKGEPPVSLPIE</sequence>
<name>A0A2M8KEL0_9BACT</name>
<dbReference type="InterPro" id="IPR058441">
    <property type="entry name" value="DUF8128"/>
</dbReference>
<evidence type="ECO:0000259" key="1">
    <source>
        <dbReference type="Pfam" id="PF26449"/>
    </source>
</evidence>
<evidence type="ECO:0000313" key="2">
    <source>
        <dbReference type="EMBL" id="PJE58345.1"/>
    </source>
</evidence>
<dbReference type="EMBL" id="PFDW01000026">
    <property type="protein sequence ID" value="PJE58345.1"/>
    <property type="molecule type" value="Genomic_DNA"/>
</dbReference>
<proteinExistence type="predicted"/>
<accession>A0A2M8KEL0</accession>
<comment type="caution">
    <text evidence="2">The sequence shown here is derived from an EMBL/GenBank/DDBJ whole genome shotgun (WGS) entry which is preliminary data.</text>
</comment>
<evidence type="ECO:0000313" key="3">
    <source>
        <dbReference type="Proteomes" id="UP000231450"/>
    </source>
</evidence>
<dbReference type="Pfam" id="PF26449">
    <property type="entry name" value="DUF8128"/>
    <property type="match status" value="1"/>
</dbReference>
<dbReference type="Proteomes" id="UP000231450">
    <property type="component" value="Unassembled WGS sequence"/>
</dbReference>